<sequence>MLDGYSSNLLLLIGFKDLPNPVWKPLVELSSVFKYLCSTNLRHDYLAKMERNIPIILCKLKKTVKQKAQVEGSICEAFHCREISKFCSYYFEFHVHTLRTRVGKHDDGCQDNSIPSMLSIFNQLGRVSRASATQWLSDKECKSTMLNVLLNCEEVKVFIK</sequence>
<organism evidence="1 2">
    <name type="scientific">Handroanthus impetiginosus</name>
    <dbReference type="NCBI Taxonomy" id="429701"/>
    <lineage>
        <taxon>Eukaryota</taxon>
        <taxon>Viridiplantae</taxon>
        <taxon>Streptophyta</taxon>
        <taxon>Embryophyta</taxon>
        <taxon>Tracheophyta</taxon>
        <taxon>Spermatophyta</taxon>
        <taxon>Magnoliopsida</taxon>
        <taxon>eudicotyledons</taxon>
        <taxon>Gunneridae</taxon>
        <taxon>Pentapetalae</taxon>
        <taxon>asterids</taxon>
        <taxon>lamiids</taxon>
        <taxon>Lamiales</taxon>
        <taxon>Bignoniaceae</taxon>
        <taxon>Crescentiina</taxon>
        <taxon>Tabebuia alliance</taxon>
        <taxon>Handroanthus</taxon>
    </lineage>
</organism>
<reference evidence="2" key="1">
    <citation type="journal article" date="2018" name="Gigascience">
        <title>Genome assembly of the Pink Ipe (Handroanthus impetiginosus, Bignoniaceae), a highly valued, ecologically keystone Neotropical timber forest tree.</title>
        <authorList>
            <person name="Silva-Junior O.B."/>
            <person name="Grattapaglia D."/>
            <person name="Novaes E."/>
            <person name="Collevatti R.G."/>
        </authorList>
    </citation>
    <scope>NUCLEOTIDE SEQUENCE [LARGE SCALE GENOMIC DNA]</scope>
    <source>
        <strain evidence="2">cv. UFG-1</strain>
    </source>
</reference>
<dbReference type="PANTHER" id="PTHR48258">
    <property type="entry name" value="DUF4218 DOMAIN-CONTAINING PROTEIN-RELATED"/>
    <property type="match status" value="1"/>
</dbReference>
<dbReference type="PANTHER" id="PTHR48258:SF4">
    <property type="entry name" value="DUF4216 DOMAIN-CONTAINING PROTEIN"/>
    <property type="match status" value="1"/>
</dbReference>
<dbReference type="EMBL" id="NKXS01001158">
    <property type="protein sequence ID" value="PIN20222.1"/>
    <property type="molecule type" value="Genomic_DNA"/>
</dbReference>
<gene>
    <name evidence="1" type="ORF">CDL12_07088</name>
</gene>
<dbReference type="AlphaFoldDB" id="A0A2G9HRT6"/>
<dbReference type="STRING" id="429701.A0A2G9HRT6"/>
<keyword evidence="2" id="KW-1185">Reference proteome</keyword>
<name>A0A2G9HRT6_9LAMI</name>
<accession>A0A2G9HRT6</accession>
<dbReference type="OrthoDB" id="1726731at2759"/>
<protein>
    <submittedName>
        <fullName evidence="1">Uncharacterized protein</fullName>
    </submittedName>
</protein>
<dbReference type="Proteomes" id="UP000231279">
    <property type="component" value="Unassembled WGS sequence"/>
</dbReference>
<evidence type="ECO:0000313" key="2">
    <source>
        <dbReference type="Proteomes" id="UP000231279"/>
    </source>
</evidence>
<evidence type="ECO:0000313" key="1">
    <source>
        <dbReference type="EMBL" id="PIN20222.1"/>
    </source>
</evidence>
<proteinExistence type="predicted"/>
<comment type="caution">
    <text evidence="1">The sequence shown here is derived from an EMBL/GenBank/DDBJ whole genome shotgun (WGS) entry which is preliminary data.</text>
</comment>